<dbReference type="AlphaFoldDB" id="A0A2U8E0K7"/>
<protein>
    <recommendedName>
        <fullName evidence="4">DUF1573 domain-containing protein</fullName>
    </recommendedName>
</protein>
<name>A0A2U8E0K7_9BACT</name>
<dbReference type="Pfam" id="PF07610">
    <property type="entry name" value="DUF1573"/>
    <property type="match status" value="1"/>
</dbReference>
<dbReference type="InterPro" id="IPR011467">
    <property type="entry name" value="DUF1573"/>
</dbReference>
<feature type="chain" id="PRO_5016085622" description="DUF1573 domain-containing protein" evidence="1">
    <location>
        <begin position="25"/>
        <end position="231"/>
    </location>
</feature>
<feature type="signal peptide" evidence="1">
    <location>
        <begin position="1"/>
        <end position="24"/>
    </location>
</feature>
<dbReference type="KEGG" id="elut:CKA38_02740"/>
<organism evidence="2 3">
    <name type="scientific">Ereboglobus luteus</name>
    <dbReference type="NCBI Taxonomy" id="1796921"/>
    <lineage>
        <taxon>Bacteria</taxon>
        <taxon>Pseudomonadati</taxon>
        <taxon>Verrucomicrobiota</taxon>
        <taxon>Opitutia</taxon>
        <taxon>Opitutales</taxon>
        <taxon>Opitutaceae</taxon>
        <taxon>Ereboglobus</taxon>
    </lineage>
</organism>
<evidence type="ECO:0000313" key="3">
    <source>
        <dbReference type="Proteomes" id="UP000244896"/>
    </source>
</evidence>
<sequence length="231" mass="24908">MNAMNTKVAAFLAMFLTILGPLFAEIQWDPKEQSITLAVNQQQADIQFAFKNNGGQPIAILSAVSSCSCLKLSEIEKDYQPGEEGVLAARYTRTNRAGPQSYKITITTTDTENPTVTLRVNVASTTSYVVTPSSAHWIMGSQAGSKALLFRDIKQAGVRPTAVFSTDPNFTAEIGEPNTDGAYPIVITAISTEKATAGFIYIDVTAEDGTVEKARIVAAVRDPNSQRVIVR</sequence>
<keyword evidence="3" id="KW-1185">Reference proteome</keyword>
<dbReference type="Gene3D" id="2.60.40.10">
    <property type="entry name" value="Immunoglobulins"/>
    <property type="match status" value="1"/>
</dbReference>
<evidence type="ECO:0000313" key="2">
    <source>
        <dbReference type="EMBL" id="AWI08315.1"/>
    </source>
</evidence>
<dbReference type="EMBL" id="CP023004">
    <property type="protein sequence ID" value="AWI08315.1"/>
    <property type="molecule type" value="Genomic_DNA"/>
</dbReference>
<dbReference type="OrthoDB" id="195247at2"/>
<dbReference type="Proteomes" id="UP000244896">
    <property type="component" value="Chromosome"/>
</dbReference>
<proteinExistence type="predicted"/>
<gene>
    <name evidence="2" type="ORF">CKA38_02740</name>
</gene>
<evidence type="ECO:0008006" key="4">
    <source>
        <dbReference type="Google" id="ProtNLM"/>
    </source>
</evidence>
<evidence type="ECO:0000256" key="1">
    <source>
        <dbReference type="SAM" id="SignalP"/>
    </source>
</evidence>
<keyword evidence="1" id="KW-0732">Signal</keyword>
<accession>A0A2U8E0K7</accession>
<dbReference type="InterPro" id="IPR013783">
    <property type="entry name" value="Ig-like_fold"/>
</dbReference>
<reference evidence="2 3" key="1">
    <citation type="journal article" date="2018" name="Syst. Appl. Microbiol.">
        <title>Ereboglobus luteus gen. nov. sp. nov. from cockroach guts, and new insights into the oxygen relationship of the genera Opitutus and Didymococcus (Verrucomicrobia: Opitutaceae).</title>
        <authorList>
            <person name="Tegtmeier D."/>
            <person name="Belitz A."/>
            <person name="Radek R."/>
            <person name="Heimerl T."/>
            <person name="Brune A."/>
        </authorList>
    </citation>
    <scope>NUCLEOTIDE SEQUENCE [LARGE SCALE GENOMIC DNA]</scope>
    <source>
        <strain evidence="2 3">Ho45</strain>
    </source>
</reference>